<dbReference type="GO" id="GO:0003700">
    <property type="term" value="F:DNA-binding transcription factor activity"/>
    <property type="evidence" value="ECO:0007669"/>
    <property type="project" value="InterPro"/>
</dbReference>
<dbReference type="PANTHER" id="PTHR30204">
    <property type="entry name" value="REDOX-CYCLING DRUG-SENSING TRANSCRIPTIONAL ACTIVATOR SOXR"/>
    <property type="match status" value="1"/>
</dbReference>
<dbReference type="GO" id="GO:0045893">
    <property type="term" value="P:positive regulation of DNA-templated transcription"/>
    <property type="evidence" value="ECO:0007669"/>
    <property type="project" value="InterPro"/>
</dbReference>
<evidence type="ECO:0000256" key="4">
    <source>
        <dbReference type="ARBA" id="ARBA00023125"/>
    </source>
</evidence>
<dbReference type="PANTHER" id="PTHR30204:SF94">
    <property type="entry name" value="HEAVY METAL-DEPENDENT TRANSCRIPTIONAL REGULATOR HI_0293-RELATED"/>
    <property type="match status" value="1"/>
</dbReference>
<dbReference type="RefSeq" id="WP_147890383.1">
    <property type="nucleotide sequence ID" value="NZ_VRTS01000001.1"/>
</dbReference>
<dbReference type="GO" id="GO:0003677">
    <property type="term" value="F:DNA binding"/>
    <property type="evidence" value="ECO:0007669"/>
    <property type="project" value="UniProtKB-KW"/>
</dbReference>
<dbReference type="Gene3D" id="1.10.1660.10">
    <property type="match status" value="1"/>
</dbReference>
<dbReference type="EMBL" id="VRTS01000001">
    <property type="protein sequence ID" value="TXK65710.1"/>
    <property type="molecule type" value="Genomic_DNA"/>
</dbReference>
<dbReference type="AlphaFoldDB" id="A0A5C8KWV8"/>
<dbReference type="InterPro" id="IPR047057">
    <property type="entry name" value="MerR_fam"/>
</dbReference>
<dbReference type="PROSITE" id="PS00552">
    <property type="entry name" value="HTH_MERR_1"/>
    <property type="match status" value="1"/>
</dbReference>
<name>A0A5C8KWV8_9GAMM</name>
<feature type="domain" description="HTH merR-type" evidence="6">
    <location>
        <begin position="19"/>
        <end position="88"/>
    </location>
</feature>
<evidence type="ECO:0000256" key="1">
    <source>
        <dbReference type="ARBA" id="ARBA00004496"/>
    </source>
</evidence>
<dbReference type="Pfam" id="PF00376">
    <property type="entry name" value="MerR"/>
    <property type="match status" value="1"/>
</dbReference>
<dbReference type="OrthoDB" id="9808480at2"/>
<dbReference type="Pfam" id="PF09278">
    <property type="entry name" value="MerR-DNA-bind"/>
    <property type="match status" value="1"/>
</dbReference>
<keyword evidence="3" id="KW-0805">Transcription regulation</keyword>
<evidence type="ECO:0000259" key="6">
    <source>
        <dbReference type="PROSITE" id="PS50937"/>
    </source>
</evidence>
<proteinExistence type="predicted"/>
<organism evidence="7 8">
    <name type="scientific">Alkalisalibacterium limincola</name>
    <dbReference type="NCBI Taxonomy" id="2699169"/>
    <lineage>
        <taxon>Bacteria</taxon>
        <taxon>Pseudomonadati</taxon>
        <taxon>Pseudomonadota</taxon>
        <taxon>Gammaproteobacteria</taxon>
        <taxon>Lysobacterales</taxon>
        <taxon>Lysobacteraceae</taxon>
        <taxon>Alkalisalibacterium</taxon>
    </lineage>
</organism>
<accession>A0A5C8KWV8</accession>
<keyword evidence="8" id="KW-1185">Reference proteome</keyword>
<reference evidence="7 8" key="1">
    <citation type="submission" date="2019-08" db="EMBL/GenBank/DDBJ databases">
        <authorList>
            <person name="Karlyshev A.V."/>
        </authorList>
    </citation>
    <scope>NUCLEOTIDE SEQUENCE [LARGE SCALE GENOMIC DNA]</scope>
    <source>
        <strain evidence="7 8">Alg18-2.2</strain>
    </source>
</reference>
<evidence type="ECO:0000313" key="7">
    <source>
        <dbReference type="EMBL" id="TXK65710.1"/>
    </source>
</evidence>
<dbReference type="InterPro" id="IPR009061">
    <property type="entry name" value="DNA-bd_dom_put_sf"/>
</dbReference>
<dbReference type="GO" id="GO:0005507">
    <property type="term" value="F:copper ion binding"/>
    <property type="evidence" value="ECO:0007669"/>
    <property type="project" value="InterPro"/>
</dbReference>
<evidence type="ECO:0000256" key="3">
    <source>
        <dbReference type="ARBA" id="ARBA00023015"/>
    </source>
</evidence>
<keyword evidence="5" id="KW-0804">Transcription</keyword>
<comment type="subcellular location">
    <subcellularLocation>
        <location evidence="1">Cytoplasm</location>
    </subcellularLocation>
</comment>
<dbReference type="Proteomes" id="UP000321248">
    <property type="component" value="Unassembled WGS sequence"/>
</dbReference>
<keyword evidence="4" id="KW-0238">DNA-binding</keyword>
<dbReference type="SUPFAM" id="SSF46955">
    <property type="entry name" value="Putative DNA-binding domain"/>
    <property type="match status" value="1"/>
</dbReference>
<sequence length="152" mass="17055">MSRKPSPTLELADARQEGLYEIGAAAEASGVSVKMIRHYEQIGLIPEAMRTVANYRVYREADVHRLGFIRSARDLGFPMARIKVLLALWDDRDRASADVKALVMTHVEEIDTRIAELDRMRSTLLDLASRCHGDDRPECPILGGLSPRRAPE</sequence>
<dbReference type="InterPro" id="IPR011789">
    <property type="entry name" value="CueR"/>
</dbReference>
<keyword evidence="2" id="KW-0963">Cytoplasm</keyword>
<dbReference type="InterPro" id="IPR015358">
    <property type="entry name" value="Tscrpt_reg_MerR_DNA-bd"/>
</dbReference>
<gene>
    <name evidence="7" type="primary">cueR</name>
    <name evidence="7" type="ORF">FU658_00880</name>
</gene>
<dbReference type="InterPro" id="IPR000551">
    <property type="entry name" value="MerR-type_HTH_dom"/>
</dbReference>
<protein>
    <submittedName>
        <fullName evidence="7">Cu(I)-responsive transcriptional regulator</fullName>
    </submittedName>
</protein>
<evidence type="ECO:0000313" key="8">
    <source>
        <dbReference type="Proteomes" id="UP000321248"/>
    </source>
</evidence>
<dbReference type="CDD" id="cd01108">
    <property type="entry name" value="HTH_CueR"/>
    <property type="match status" value="1"/>
</dbReference>
<dbReference type="SMART" id="SM00422">
    <property type="entry name" value="HTH_MERR"/>
    <property type="match status" value="1"/>
</dbReference>
<dbReference type="GO" id="GO:0005737">
    <property type="term" value="C:cytoplasm"/>
    <property type="evidence" value="ECO:0007669"/>
    <property type="project" value="UniProtKB-SubCell"/>
</dbReference>
<dbReference type="NCBIfam" id="TIGR02044">
    <property type="entry name" value="CueR"/>
    <property type="match status" value="1"/>
</dbReference>
<dbReference type="PROSITE" id="PS50937">
    <property type="entry name" value="HTH_MERR_2"/>
    <property type="match status" value="1"/>
</dbReference>
<evidence type="ECO:0000256" key="2">
    <source>
        <dbReference type="ARBA" id="ARBA00022490"/>
    </source>
</evidence>
<evidence type="ECO:0000256" key="5">
    <source>
        <dbReference type="ARBA" id="ARBA00023163"/>
    </source>
</evidence>
<dbReference type="PRINTS" id="PR00040">
    <property type="entry name" value="HTHMERR"/>
</dbReference>
<comment type="caution">
    <text evidence="7">The sequence shown here is derived from an EMBL/GenBank/DDBJ whole genome shotgun (WGS) entry which is preliminary data.</text>
</comment>